<sequence>MIRAHLVDLVTSPHLLHGRNQPILNVQLVIRVRSRAALAGVVPLLVLAERATEAGQAFGRRVARRLLPNEQGGSSEVDSSRSCGKLPVSLGSHEGAATGAPAGDNANCTAVQPFYPSGIRTCGWRGQPDHGGGKGGRVMHMKTQRQILLRVSARSCLLNMRGIGNR</sequence>
<dbReference type="Proteomes" id="UP000076738">
    <property type="component" value="Unassembled WGS sequence"/>
</dbReference>
<proteinExistence type="predicted"/>
<organism evidence="1 2">
    <name type="scientific">Calocera viscosa (strain TUFC12733)</name>
    <dbReference type="NCBI Taxonomy" id="1330018"/>
    <lineage>
        <taxon>Eukaryota</taxon>
        <taxon>Fungi</taxon>
        <taxon>Dikarya</taxon>
        <taxon>Basidiomycota</taxon>
        <taxon>Agaricomycotina</taxon>
        <taxon>Dacrymycetes</taxon>
        <taxon>Dacrymycetales</taxon>
        <taxon>Dacrymycetaceae</taxon>
        <taxon>Calocera</taxon>
    </lineage>
</organism>
<evidence type="ECO:0000313" key="2">
    <source>
        <dbReference type="Proteomes" id="UP000076738"/>
    </source>
</evidence>
<evidence type="ECO:0000313" key="1">
    <source>
        <dbReference type="EMBL" id="KZO91446.1"/>
    </source>
</evidence>
<reference evidence="1 2" key="1">
    <citation type="journal article" date="2016" name="Mol. Biol. Evol.">
        <title>Comparative Genomics of Early-Diverging Mushroom-Forming Fungi Provides Insights into the Origins of Lignocellulose Decay Capabilities.</title>
        <authorList>
            <person name="Nagy L.G."/>
            <person name="Riley R."/>
            <person name="Tritt A."/>
            <person name="Adam C."/>
            <person name="Daum C."/>
            <person name="Floudas D."/>
            <person name="Sun H."/>
            <person name="Yadav J.S."/>
            <person name="Pangilinan J."/>
            <person name="Larsson K.H."/>
            <person name="Matsuura K."/>
            <person name="Barry K."/>
            <person name="Labutti K."/>
            <person name="Kuo R."/>
            <person name="Ohm R.A."/>
            <person name="Bhattacharya S.S."/>
            <person name="Shirouzu T."/>
            <person name="Yoshinaga Y."/>
            <person name="Martin F.M."/>
            <person name="Grigoriev I.V."/>
            <person name="Hibbett D.S."/>
        </authorList>
    </citation>
    <scope>NUCLEOTIDE SEQUENCE [LARGE SCALE GENOMIC DNA]</scope>
    <source>
        <strain evidence="1 2">TUFC12733</strain>
    </source>
</reference>
<dbReference type="EMBL" id="KV417323">
    <property type="protein sequence ID" value="KZO91446.1"/>
    <property type="molecule type" value="Genomic_DNA"/>
</dbReference>
<gene>
    <name evidence="1" type="ORF">CALVIDRAFT_541851</name>
</gene>
<protein>
    <submittedName>
        <fullName evidence="1">Uncharacterized protein</fullName>
    </submittedName>
</protein>
<dbReference type="AlphaFoldDB" id="A0A167HBC8"/>
<name>A0A167HBC8_CALVF</name>
<keyword evidence="2" id="KW-1185">Reference proteome</keyword>
<accession>A0A167HBC8</accession>